<dbReference type="FunFam" id="3.40.50.2000:FF:000100">
    <property type="entry name" value="Glycosyltransferase family 1 protein"/>
    <property type="match status" value="1"/>
</dbReference>
<comment type="caution">
    <text evidence="5">The sequence shown here is derived from an EMBL/GenBank/DDBJ whole genome shotgun (WGS) entry which is preliminary data.</text>
</comment>
<reference evidence="5" key="1">
    <citation type="submission" date="2021-04" db="EMBL/GenBank/DDBJ databases">
        <title>Draft genome of Fusarium avenaceum strain F156N33, isolated from an atmospheric sample in Virginia.</title>
        <authorList>
            <person name="Yang S."/>
            <person name="Vinatzer B.A."/>
            <person name="Coleman J."/>
        </authorList>
    </citation>
    <scope>NUCLEOTIDE SEQUENCE</scope>
    <source>
        <strain evidence="5">F156N33</strain>
    </source>
</reference>
<evidence type="ECO:0000313" key="6">
    <source>
        <dbReference type="Proteomes" id="UP000782241"/>
    </source>
</evidence>
<dbReference type="FunFam" id="3.40.50.2000:FF:000009">
    <property type="entry name" value="Sterol 3-beta-glucosyltransferase UGT80A2"/>
    <property type="match status" value="1"/>
</dbReference>
<dbReference type="EMBL" id="JAGPUO010000002">
    <property type="protein sequence ID" value="KAG5664911.1"/>
    <property type="molecule type" value="Genomic_DNA"/>
</dbReference>
<dbReference type="InterPro" id="IPR002213">
    <property type="entry name" value="UDP_glucos_trans"/>
</dbReference>
<evidence type="ECO:0000259" key="4">
    <source>
        <dbReference type="Pfam" id="PF06722"/>
    </source>
</evidence>
<dbReference type="PANTHER" id="PTHR48050">
    <property type="entry name" value="STEROL 3-BETA-GLUCOSYLTRANSFERASE"/>
    <property type="match status" value="1"/>
</dbReference>
<organism evidence="5 6">
    <name type="scientific">Fusarium avenaceum</name>
    <dbReference type="NCBI Taxonomy" id="40199"/>
    <lineage>
        <taxon>Eukaryota</taxon>
        <taxon>Fungi</taxon>
        <taxon>Dikarya</taxon>
        <taxon>Ascomycota</taxon>
        <taxon>Pezizomycotina</taxon>
        <taxon>Sordariomycetes</taxon>
        <taxon>Hypocreomycetidae</taxon>
        <taxon>Hypocreales</taxon>
        <taxon>Nectriaceae</taxon>
        <taxon>Fusarium</taxon>
        <taxon>Fusarium tricinctum species complex</taxon>
    </lineage>
</organism>
<evidence type="ECO:0000259" key="3">
    <source>
        <dbReference type="Pfam" id="PF03033"/>
    </source>
</evidence>
<dbReference type="InterPro" id="IPR010610">
    <property type="entry name" value="EryCIII-like_C"/>
</dbReference>
<accession>A0A9P7H988</accession>
<dbReference type="CDD" id="cd03784">
    <property type="entry name" value="GT1_Gtf-like"/>
    <property type="match status" value="1"/>
</dbReference>
<dbReference type="Pfam" id="PF06722">
    <property type="entry name" value="EryCIII-like_C"/>
    <property type="match status" value="1"/>
</dbReference>
<dbReference type="Proteomes" id="UP000782241">
    <property type="component" value="Unassembled WGS sequence"/>
</dbReference>
<evidence type="ECO:0000313" key="5">
    <source>
        <dbReference type="EMBL" id="KAG5664911.1"/>
    </source>
</evidence>
<evidence type="ECO:0000256" key="2">
    <source>
        <dbReference type="SAM" id="MobiDB-lite"/>
    </source>
</evidence>
<dbReference type="Pfam" id="PF03033">
    <property type="entry name" value="Glyco_transf_28"/>
    <property type="match status" value="1"/>
</dbReference>
<keyword evidence="6" id="KW-1185">Reference proteome</keyword>
<feature type="compositionally biased region" description="Basic and acidic residues" evidence="2">
    <location>
        <begin position="635"/>
        <end position="645"/>
    </location>
</feature>
<dbReference type="GO" id="GO:0005975">
    <property type="term" value="P:carbohydrate metabolic process"/>
    <property type="evidence" value="ECO:0007669"/>
    <property type="project" value="InterPro"/>
</dbReference>
<dbReference type="Gene3D" id="3.40.50.2000">
    <property type="entry name" value="Glycogen Phosphorylase B"/>
    <property type="match status" value="2"/>
</dbReference>
<feature type="compositionally biased region" description="Polar residues" evidence="2">
    <location>
        <begin position="27"/>
        <end position="49"/>
    </location>
</feature>
<name>A0A9P7H988_9HYPO</name>
<feature type="compositionally biased region" description="Pro residues" evidence="2">
    <location>
        <begin position="16"/>
        <end position="26"/>
    </location>
</feature>
<feature type="region of interest" description="Disordered" evidence="2">
    <location>
        <begin position="635"/>
        <end position="682"/>
    </location>
</feature>
<feature type="domain" description="Glycosyltransferase family 28 N-terminal" evidence="3">
    <location>
        <begin position="120"/>
        <end position="268"/>
    </location>
</feature>
<dbReference type="InterPro" id="IPR004276">
    <property type="entry name" value="GlycoTrans_28_N"/>
</dbReference>
<feature type="compositionally biased region" description="Low complexity" evidence="2">
    <location>
        <begin position="659"/>
        <end position="670"/>
    </location>
</feature>
<evidence type="ECO:0008006" key="7">
    <source>
        <dbReference type="Google" id="ProtNLM"/>
    </source>
</evidence>
<feature type="domain" description="Erythromycin biosynthesis protein CIII-like C-terminal" evidence="4">
    <location>
        <begin position="426"/>
        <end position="518"/>
    </location>
</feature>
<dbReference type="GO" id="GO:0016906">
    <property type="term" value="F:sterol 3-beta-glucosyltransferase activity"/>
    <property type="evidence" value="ECO:0007669"/>
    <property type="project" value="UniProtKB-ARBA"/>
</dbReference>
<dbReference type="AlphaFoldDB" id="A0A9P7H988"/>
<keyword evidence="1" id="KW-0808">Transferase</keyword>
<proteinExistence type="predicted"/>
<feature type="compositionally biased region" description="Polar residues" evidence="2">
    <location>
        <begin position="649"/>
        <end position="658"/>
    </location>
</feature>
<evidence type="ECO:0000256" key="1">
    <source>
        <dbReference type="ARBA" id="ARBA00022679"/>
    </source>
</evidence>
<sequence>MTDKKHTIPRRALPGSEPPAPAPAPPYSTTIDDPSIGDSPNQSVFSSENVDTESFSGLFDSANANNVTVRDDARIEIDCDSKLVRALTRLYKTPALPDEPTPEYSEIDPRSPRWDTKLNIVIQVVGSRGDVQPFIALGNELQRYGHRVRLATHDTFENFVKGSGLEFYPIGGDPAELMAYMVKNPGLIPSMQSLAAGEIQKKRDMMEEMLEKFWHSCITPDPSTGSPFVADAIIANPPSFAHVHCAQALGIPVHLMFTMPWSSTRAFPHPLANMKNVGSDPRLKNYMSYTVVEWLTWQGLGDIINKWRRSIDLEEVAMFDAPLLAHTLKIPFTYCWSPALVPKPVDWPAHIDVCGFFFRDPPTYSPPPDLLQFLQAGPPPVYIGFGSIVLDNPEKMVNTILEAVHATGARAIISKGWSELGGVEHENIFWIGDCPHEWLFQYVAAVIHHGGAGTTACGLKNGRPTTIVPFFGDQPFWGDMVAKAGAGPTPIPHSQLTVENLSQAIRYCLSEEALQAAMAISVKMEREEGVRAAVQSFHRQLPLDRMRCDLVPNEPAVWRYDKSKHPIKLSKIAAEMLISEKLVDDKHLKLYQSKPIVTETTRWDPLSGGASAVIGIATDVAGSLTGIVTKPVEEYREEHKRRVGELKGPQSQNDLYETSSHSPDSLSAASTPQRSGNSGALAGKMAMASAKSVGKIAQTATKGMLVDFPLALTEGLRSVPRLYGEEVRDFGPVADAKSGVVVAGKNFAWGLAEGISDIVVQPYKGAKKEGALGAAKGLGKGAVNLVTKSGSGLYGLVGYTSAGIVKSLRTAVYSSTRKGIAQECHKEGVWLLENGAGKKVDLREVIGNFLRWKNDK</sequence>
<dbReference type="SUPFAM" id="SSF53756">
    <property type="entry name" value="UDP-Glycosyltransferase/glycogen phosphorylase"/>
    <property type="match status" value="1"/>
</dbReference>
<gene>
    <name evidence="5" type="ORF">KAF25_008645</name>
</gene>
<dbReference type="PANTHER" id="PTHR48050:SF27">
    <property type="entry name" value="GLUCOSYLTRANSFERASE, PUTATIVE (AFU_ORTHOLOGUE AFUA_7G04880)-RELATED"/>
    <property type="match status" value="1"/>
</dbReference>
<feature type="region of interest" description="Disordered" evidence="2">
    <location>
        <begin position="1"/>
        <end position="49"/>
    </location>
</feature>
<dbReference type="InterPro" id="IPR050426">
    <property type="entry name" value="Glycosyltransferase_28"/>
</dbReference>
<protein>
    <recommendedName>
        <fullName evidence="7">Glycosyltransferase family 28 N-terminal domain-containing protein</fullName>
    </recommendedName>
</protein>